<evidence type="ECO:0000313" key="2">
    <source>
        <dbReference type="Proteomes" id="UP000004277"/>
    </source>
</evidence>
<gene>
    <name evidence="1" type="ORF">MW7_000280</name>
</gene>
<dbReference type="Proteomes" id="UP000004277">
    <property type="component" value="Unassembled WGS sequence"/>
</dbReference>
<evidence type="ECO:0000313" key="1">
    <source>
        <dbReference type="EMBL" id="TMS59864.1"/>
    </source>
</evidence>
<sequence length="70" mass="7857">MRSGHRYPDILGYTLGQLNAFLAADSRLEHERLSTQLAVMTTAAQGNREGIRQLQAELQQGTRDEDRSGR</sequence>
<accession>A0ACD3SU60</accession>
<comment type="caution">
    <text evidence="1">The sequence shown here is derived from an EMBL/GenBank/DDBJ whole genome shotgun (WGS) entry which is preliminary data.</text>
</comment>
<organism evidence="1 2">
    <name type="scientific">Imbroritus primus</name>
    <dbReference type="NCBI Taxonomy" id="3058603"/>
    <lineage>
        <taxon>Bacteria</taxon>
        <taxon>Pseudomonadati</taxon>
        <taxon>Pseudomonadota</taxon>
        <taxon>Betaproteobacteria</taxon>
        <taxon>Burkholderiales</taxon>
        <taxon>Burkholderiaceae</taxon>
        <taxon>Imbroritus</taxon>
    </lineage>
</organism>
<reference evidence="1" key="1">
    <citation type="submission" date="2019-05" db="EMBL/GenBank/DDBJ databases">
        <title>Revised genome assembly of Burkholderiaceae (previously Ralstonia) sp. PBA.</title>
        <authorList>
            <person name="Gan H.M."/>
        </authorList>
    </citation>
    <scope>NUCLEOTIDE SEQUENCE</scope>
    <source>
        <strain evidence="1">PBA</strain>
    </source>
</reference>
<proteinExistence type="predicted"/>
<dbReference type="EMBL" id="AKCV02000002">
    <property type="protein sequence ID" value="TMS59864.1"/>
    <property type="molecule type" value="Genomic_DNA"/>
</dbReference>
<keyword evidence="2" id="KW-1185">Reference proteome</keyword>
<protein>
    <submittedName>
        <fullName evidence="1">Uncharacterized protein</fullName>
    </submittedName>
</protein>
<name>A0ACD3SU60_9BURK</name>